<keyword evidence="11" id="KW-1185">Reference proteome</keyword>
<keyword evidence="6" id="KW-0325">Glycoprotein</keyword>
<dbReference type="PANTHER" id="PTHR11709:SF488">
    <property type="entry name" value="LACCASE-RELATED"/>
    <property type="match status" value="1"/>
</dbReference>
<keyword evidence="5" id="KW-0186">Copper</keyword>
<organism evidence="10 11">
    <name type="scientific">Diaporthe eres</name>
    <name type="common">Phomopsis oblonga</name>
    <dbReference type="NCBI Taxonomy" id="83184"/>
    <lineage>
        <taxon>Eukaryota</taxon>
        <taxon>Fungi</taxon>
        <taxon>Dikarya</taxon>
        <taxon>Ascomycota</taxon>
        <taxon>Pezizomycotina</taxon>
        <taxon>Sordariomycetes</taxon>
        <taxon>Sordariomycetidae</taxon>
        <taxon>Diaporthales</taxon>
        <taxon>Diaporthaceae</taxon>
        <taxon>Diaporthe</taxon>
        <taxon>Diaporthe eres species complex</taxon>
    </lineage>
</organism>
<dbReference type="InterPro" id="IPR045087">
    <property type="entry name" value="Cu-oxidase_fam"/>
</dbReference>
<evidence type="ECO:0000256" key="1">
    <source>
        <dbReference type="ARBA" id="ARBA00010609"/>
    </source>
</evidence>
<comment type="similarity">
    <text evidence="1">Belongs to the multicopper oxidase family.</text>
</comment>
<keyword evidence="4" id="KW-0560">Oxidoreductase</keyword>
<dbReference type="InterPro" id="IPR011706">
    <property type="entry name" value="Cu-oxidase_C"/>
</dbReference>
<evidence type="ECO:0000259" key="7">
    <source>
        <dbReference type="Pfam" id="PF00394"/>
    </source>
</evidence>
<dbReference type="Gene3D" id="2.60.40.420">
    <property type="entry name" value="Cupredoxins - blue copper proteins"/>
    <property type="match status" value="3"/>
</dbReference>
<evidence type="ECO:0000313" key="11">
    <source>
        <dbReference type="Proteomes" id="UP001430848"/>
    </source>
</evidence>
<protein>
    <recommendedName>
        <fullName evidence="12">Multicopper oxidase</fullName>
    </recommendedName>
</protein>
<dbReference type="InterPro" id="IPR008972">
    <property type="entry name" value="Cupredoxin"/>
</dbReference>
<evidence type="ECO:0000256" key="5">
    <source>
        <dbReference type="ARBA" id="ARBA00023008"/>
    </source>
</evidence>
<gene>
    <name evidence="10" type="ORF">SLS63_002299</name>
</gene>
<accession>A0ABR1PKP7</accession>
<dbReference type="InterPro" id="IPR011707">
    <property type="entry name" value="Cu-oxidase-like_N"/>
</dbReference>
<dbReference type="Proteomes" id="UP001430848">
    <property type="component" value="Unassembled WGS sequence"/>
</dbReference>
<evidence type="ECO:0000259" key="8">
    <source>
        <dbReference type="Pfam" id="PF07731"/>
    </source>
</evidence>
<dbReference type="SUPFAM" id="SSF49503">
    <property type="entry name" value="Cupredoxins"/>
    <property type="match status" value="3"/>
</dbReference>
<evidence type="ECO:0000256" key="3">
    <source>
        <dbReference type="ARBA" id="ARBA00022729"/>
    </source>
</evidence>
<evidence type="ECO:0000256" key="2">
    <source>
        <dbReference type="ARBA" id="ARBA00022723"/>
    </source>
</evidence>
<feature type="domain" description="Plastocyanin-like" evidence="9">
    <location>
        <begin position="4"/>
        <end position="46"/>
    </location>
</feature>
<evidence type="ECO:0008006" key="12">
    <source>
        <dbReference type="Google" id="ProtNLM"/>
    </source>
</evidence>
<dbReference type="Pfam" id="PF07732">
    <property type="entry name" value="Cu-oxidase_3"/>
    <property type="match status" value="1"/>
</dbReference>
<feature type="domain" description="Plastocyanin-like" evidence="8">
    <location>
        <begin position="368"/>
        <end position="485"/>
    </location>
</feature>
<comment type="caution">
    <text evidence="10">The sequence shown here is derived from an EMBL/GenBank/DDBJ whole genome shotgun (WGS) entry which is preliminary data.</text>
</comment>
<dbReference type="Pfam" id="PF00394">
    <property type="entry name" value="Cu-oxidase"/>
    <property type="match status" value="1"/>
</dbReference>
<keyword evidence="3" id="KW-0732">Signal</keyword>
<evidence type="ECO:0000313" key="10">
    <source>
        <dbReference type="EMBL" id="KAK7738962.1"/>
    </source>
</evidence>
<evidence type="ECO:0000256" key="4">
    <source>
        <dbReference type="ARBA" id="ARBA00023002"/>
    </source>
</evidence>
<reference evidence="10 11" key="1">
    <citation type="submission" date="2024-02" db="EMBL/GenBank/DDBJ databases">
        <title>De novo assembly and annotation of 12 fungi associated with fruit tree decline syndrome in Ontario, Canada.</title>
        <authorList>
            <person name="Sulman M."/>
            <person name="Ellouze W."/>
            <person name="Ilyukhin E."/>
        </authorList>
    </citation>
    <scope>NUCLEOTIDE SEQUENCE [LARGE SCALE GENOMIC DNA]</scope>
    <source>
        <strain evidence="10 11">M169</strain>
    </source>
</reference>
<evidence type="ECO:0000259" key="9">
    <source>
        <dbReference type="Pfam" id="PF07732"/>
    </source>
</evidence>
<dbReference type="Pfam" id="PF07731">
    <property type="entry name" value="Cu-oxidase_2"/>
    <property type="match status" value="1"/>
</dbReference>
<feature type="domain" description="Plastocyanin-like" evidence="7">
    <location>
        <begin position="74"/>
        <end position="273"/>
    </location>
</feature>
<dbReference type="PANTHER" id="PTHR11709">
    <property type="entry name" value="MULTI-COPPER OXIDASE"/>
    <property type="match status" value="1"/>
</dbReference>
<dbReference type="EMBL" id="JAKNSF020000005">
    <property type="protein sequence ID" value="KAK7738962.1"/>
    <property type="molecule type" value="Genomic_DNA"/>
</dbReference>
<keyword evidence="2" id="KW-0479">Metal-binding</keyword>
<evidence type="ECO:0000256" key="6">
    <source>
        <dbReference type="ARBA" id="ARBA00023180"/>
    </source>
</evidence>
<proteinExistence type="inferred from homology"/>
<sequence length="505" mass="55080">MVPQIGPGCSFTYQWKATQHGSFFYHAHSASQVNDGLYGPIVIHPAPSTPAPYELITTDPVSLSAIQMAEKTRMPLLISDWRHIESRYEWESSQQSGVDTPCLDSILVNGKGKVNCLSREQQAALITPNRQMLLSLVPGTQLTDKSCAPPSVITKLAAPGAPPPNYAAIPPEFFNGCAATEGSTEVIHVAQKSAGDETWVMFDLISALSLQQVQFSLDELTMYVIAADGNYIEPEAVQSLEIYNGQRYTILAKLTQPKKYTMRISGTTDTQMIFATALLDFQILGETQSTQPTMPYINEVGQNTTADVNVLNPNAIKPYLPDTIPKAADVTYKLTTVVGGQVIYWAFNQTILPLETEDLSPLLLSPQPGRQDNHTITNPPGGVWVDYVLQVAPLGPPHPMHIHGRHFYVLGQGVGAFPWADVAEAQAANASAFNLVNPQLRDTFPTPPSGPAGSWLVLRRRSDNPGVWLMHCHTQSHIQGGQSMIIQDSVGAIPAIPLEYSAWQC</sequence>
<name>A0ABR1PKP7_DIAER</name>
<dbReference type="InterPro" id="IPR001117">
    <property type="entry name" value="Cu-oxidase_2nd"/>
</dbReference>